<reference evidence="1" key="1">
    <citation type="submission" date="2013-07" db="EMBL/GenBank/DDBJ databases">
        <title>The genome of Eucalyptus grandis.</title>
        <authorList>
            <person name="Schmutz J."/>
            <person name="Hayes R."/>
            <person name="Myburg A."/>
            <person name="Tuskan G."/>
            <person name="Grattapaglia D."/>
            <person name="Rokhsar D.S."/>
        </authorList>
    </citation>
    <scope>NUCLEOTIDE SEQUENCE</scope>
    <source>
        <tissue evidence="1">Leaf extractions</tissue>
    </source>
</reference>
<dbReference type="eggNOG" id="ENOG502S8WS">
    <property type="taxonomic scope" value="Eukaryota"/>
</dbReference>
<dbReference type="EMBL" id="KK198763">
    <property type="protein sequence ID" value="KCW49171.1"/>
    <property type="molecule type" value="Genomic_DNA"/>
</dbReference>
<dbReference type="KEGG" id="egr:104426191"/>
<dbReference type="PANTHER" id="PTHR48238">
    <property type="entry name" value="BNACNNG09570D PROTEIN"/>
    <property type="match status" value="1"/>
</dbReference>
<name>A0A059A673_EUCGR</name>
<protein>
    <submittedName>
        <fullName evidence="1">Uncharacterized protein</fullName>
    </submittedName>
</protein>
<gene>
    <name evidence="1" type="ORF">EUGRSUZ_K02754</name>
</gene>
<dbReference type="Gramene" id="KCW49171">
    <property type="protein sequence ID" value="KCW49171"/>
    <property type="gene ID" value="EUGRSUZ_K02754"/>
</dbReference>
<organism evidence="1">
    <name type="scientific">Eucalyptus grandis</name>
    <name type="common">Flooded gum</name>
    <dbReference type="NCBI Taxonomy" id="71139"/>
    <lineage>
        <taxon>Eukaryota</taxon>
        <taxon>Viridiplantae</taxon>
        <taxon>Streptophyta</taxon>
        <taxon>Embryophyta</taxon>
        <taxon>Tracheophyta</taxon>
        <taxon>Spermatophyta</taxon>
        <taxon>Magnoliopsida</taxon>
        <taxon>eudicotyledons</taxon>
        <taxon>Gunneridae</taxon>
        <taxon>Pentapetalae</taxon>
        <taxon>rosids</taxon>
        <taxon>malvids</taxon>
        <taxon>Myrtales</taxon>
        <taxon>Myrtaceae</taxon>
        <taxon>Myrtoideae</taxon>
        <taxon>Eucalypteae</taxon>
        <taxon>Eucalyptus</taxon>
    </lineage>
</organism>
<dbReference type="OrthoDB" id="60860at2759"/>
<dbReference type="FunCoup" id="A0A059A673">
    <property type="interactions" value="34"/>
</dbReference>
<accession>A0A059A673</accession>
<proteinExistence type="predicted"/>
<dbReference type="AlphaFoldDB" id="A0A059A673"/>
<dbReference type="OMA" id="MMIESIG"/>
<dbReference type="PANTHER" id="PTHR48238:SF1">
    <property type="entry name" value="(RAPE) HYPOTHETICAL PROTEIN"/>
    <property type="match status" value="1"/>
</dbReference>
<sequence length="175" mass="18740">MLGRVRGPSSSPDSLERSTAKLLKHDSLSIYEATLLKLKQGSQQFQGSPTSEFVQPHDHSAGSSDCGAAMTMDCDCSCPNPSDSQLKLPHEKNVITVNDACILSSAGDAHVTVNLKQRINGDVSILHLFSKYKSSQHSASNSKMAMMETNCLSVVPPSPGDYRSLGNIEQECVGS</sequence>
<evidence type="ECO:0000313" key="1">
    <source>
        <dbReference type="EMBL" id="KCW49171.1"/>
    </source>
</evidence>
<dbReference type="InParanoid" id="A0A059A673"/>